<reference evidence="5 6" key="1">
    <citation type="submission" date="2017-02" db="EMBL/GenBank/DDBJ databases">
        <authorList>
            <person name="Peterson S.W."/>
        </authorList>
    </citation>
    <scope>NUCLEOTIDE SEQUENCE [LARGE SCALE GENOMIC DNA]</scope>
    <source>
        <strain evidence="5 6">DSM 18108</strain>
    </source>
</reference>
<dbReference type="PANTHER" id="PTHR46796">
    <property type="entry name" value="HTH-TYPE TRANSCRIPTIONAL ACTIVATOR RHAS-RELATED"/>
    <property type="match status" value="1"/>
</dbReference>
<dbReference type="PANTHER" id="PTHR46796:SF13">
    <property type="entry name" value="HTH-TYPE TRANSCRIPTIONAL ACTIVATOR RHAS"/>
    <property type="match status" value="1"/>
</dbReference>
<dbReference type="AlphaFoldDB" id="A0A1T5P714"/>
<dbReference type="SMART" id="SM00342">
    <property type="entry name" value="HTH_ARAC"/>
    <property type="match status" value="1"/>
</dbReference>
<protein>
    <submittedName>
        <fullName evidence="5">AraC-type DNA-binding protein</fullName>
    </submittedName>
</protein>
<dbReference type="Pfam" id="PF12833">
    <property type="entry name" value="HTH_18"/>
    <property type="match status" value="1"/>
</dbReference>
<dbReference type="GO" id="GO:0003700">
    <property type="term" value="F:DNA-binding transcription factor activity"/>
    <property type="evidence" value="ECO:0007669"/>
    <property type="project" value="InterPro"/>
</dbReference>
<dbReference type="PROSITE" id="PS01124">
    <property type="entry name" value="HTH_ARAC_FAMILY_2"/>
    <property type="match status" value="1"/>
</dbReference>
<dbReference type="RefSeq" id="WP_079471385.1">
    <property type="nucleotide sequence ID" value="NZ_FUZZ01000003.1"/>
</dbReference>
<evidence type="ECO:0000313" key="5">
    <source>
        <dbReference type="EMBL" id="SKD08158.1"/>
    </source>
</evidence>
<dbReference type="InterPro" id="IPR050204">
    <property type="entry name" value="AraC_XylS_family_regulators"/>
</dbReference>
<dbReference type="Pfam" id="PF20240">
    <property type="entry name" value="DUF6597"/>
    <property type="match status" value="1"/>
</dbReference>
<gene>
    <name evidence="5" type="ORF">SAMN05660461_4110</name>
</gene>
<organism evidence="5 6">
    <name type="scientific">Chitinophaga ginsengisegetis</name>
    <dbReference type="NCBI Taxonomy" id="393003"/>
    <lineage>
        <taxon>Bacteria</taxon>
        <taxon>Pseudomonadati</taxon>
        <taxon>Bacteroidota</taxon>
        <taxon>Chitinophagia</taxon>
        <taxon>Chitinophagales</taxon>
        <taxon>Chitinophagaceae</taxon>
        <taxon>Chitinophaga</taxon>
    </lineage>
</organism>
<dbReference type="EMBL" id="FUZZ01000003">
    <property type="protein sequence ID" value="SKD08158.1"/>
    <property type="molecule type" value="Genomic_DNA"/>
</dbReference>
<keyword evidence="6" id="KW-1185">Reference proteome</keyword>
<keyword evidence="3" id="KW-0804">Transcription</keyword>
<feature type="domain" description="HTH araC/xylS-type" evidence="4">
    <location>
        <begin position="154"/>
        <end position="255"/>
    </location>
</feature>
<dbReference type="GO" id="GO:0043565">
    <property type="term" value="F:sequence-specific DNA binding"/>
    <property type="evidence" value="ECO:0007669"/>
    <property type="project" value="InterPro"/>
</dbReference>
<keyword evidence="1" id="KW-0805">Transcription regulation</keyword>
<dbReference type="InterPro" id="IPR018060">
    <property type="entry name" value="HTH_AraC"/>
</dbReference>
<dbReference type="Proteomes" id="UP000190166">
    <property type="component" value="Unassembled WGS sequence"/>
</dbReference>
<evidence type="ECO:0000256" key="3">
    <source>
        <dbReference type="ARBA" id="ARBA00023163"/>
    </source>
</evidence>
<evidence type="ECO:0000256" key="2">
    <source>
        <dbReference type="ARBA" id="ARBA00023125"/>
    </source>
</evidence>
<sequence length="255" mass="28332">MYKEFRPHPLLTTYVDAYWVAGGPHFMQQRILPDTCADIIFNISEDITAAADGALKIMPGNAFVVGTMTTFHDTAFHANTYLLGIRFKPGGLSGFTGLPLQLITDDHVPLRDISSGWHVALEPLLLKASGITAKVVCLEKFLLQRLPAGNIISGKMQHSIAQIRQSKGAIAVNFLAAQAYMSPRNFERHFLHTTGVSPKTFTRIVRFLSLKQQLKSLSNPHLLSLALDHGFYDHAHLTREFRAFAGESPTGYMQR</sequence>
<dbReference type="Gene3D" id="1.10.10.60">
    <property type="entry name" value="Homeodomain-like"/>
    <property type="match status" value="1"/>
</dbReference>
<evidence type="ECO:0000259" key="4">
    <source>
        <dbReference type="PROSITE" id="PS01124"/>
    </source>
</evidence>
<accession>A0A1T5P714</accession>
<proteinExistence type="predicted"/>
<dbReference type="InterPro" id="IPR046532">
    <property type="entry name" value="DUF6597"/>
</dbReference>
<dbReference type="STRING" id="393003.SAMN05660461_4110"/>
<evidence type="ECO:0000256" key="1">
    <source>
        <dbReference type="ARBA" id="ARBA00023015"/>
    </source>
</evidence>
<evidence type="ECO:0000313" key="6">
    <source>
        <dbReference type="Proteomes" id="UP000190166"/>
    </source>
</evidence>
<name>A0A1T5P714_9BACT</name>
<keyword evidence="2 5" id="KW-0238">DNA-binding</keyword>